<feature type="transmembrane region" description="Helical" evidence="11">
    <location>
        <begin position="513"/>
        <end position="531"/>
    </location>
</feature>
<feature type="compositionally biased region" description="Basic and acidic residues" evidence="10">
    <location>
        <begin position="147"/>
        <end position="195"/>
    </location>
</feature>
<dbReference type="InterPro" id="IPR013806">
    <property type="entry name" value="Kringle-like"/>
</dbReference>
<keyword evidence="14" id="KW-1185">Reference proteome</keyword>
<evidence type="ECO:0000256" key="10">
    <source>
        <dbReference type="SAM" id="MobiDB-lite"/>
    </source>
</evidence>
<comment type="similarity">
    <text evidence="2">Belongs to the CTL (choline transporter-like) family.</text>
</comment>
<feature type="compositionally biased region" description="Basic and acidic residues" evidence="10">
    <location>
        <begin position="202"/>
        <end position="211"/>
    </location>
</feature>
<keyword evidence="4 11" id="KW-0812">Transmembrane</keyword>
<feature type="transmembrane region" description="Helical" evidence="11">
    <location>
        <begin position="659"/>
        <end position="679"/>
    </location>
</feature>
<dbReference type="SUPFAM" id="SSF57440">
    <property type="entry name" value="Kringle-like"/>
    <property type="match status" value="1"/>
</dbReference>
<evidence type="ECO:0000313" key="14">
    <source>
        <dbReference type="Proteomes" id="UP000654075"/>
    </source>
</evidence>
<evidence type="ECO:0000256" key="9">
    <source>
        <dbReference type="SAM" id="Coils"/>
    </source>
</evidence>
<keyword evidence="9" id="KW-0175">Coiled coil</keyword>
<evidence type="ECO:0000256" key="1">
    <source>
        <dbReference type="ARBA" id="ARBA00004141"/>
    </source>
</evidence>
<evidence type="ECO:0000256" key="11">
    <source>
        <dbReference type="SAM" id="Phobius"/>
    </source>
</evidence>
<dbReference type="InterPro" id="IPR007603">
    <property type="entry name" value="Choline_transptr-like"/>
</dbReference>
<evidence type="ECO:0000256" key="4">
    <source>
        <dbReference type="ARBA" id="ARBA00022692"/>
    </source>
</evidence>
<protein>
    <recommendedName>
        <fullName evidence="12">Kringle domain-containing protein</fullName>
    </recommendedName>
</protein>
<dbReference type="EMBL" id="CAJNNV010001658">
    <property type="protein sequence ID" value="CAE8585502.1"/>
    <property type="molecule type" value="Genomic_DNA"/>
</dbReference>
<dbReference type="InterPro" id="IPR038178">
    <property type="entry name" value="Kringle_sf"/>
</dbReference>
<evidence type="ECO:0000313" key="13">
    <source>
        <dbReference type="EMBL" id="CAE8585502.1"/>
    </source>
</evidence>
<reference evidence="13" key="1">
    <citation type="submission" date="2021-02" db="EMBL/GenBank/DDBJ databases">
        <authorList>
            <person name="Dougan E. K."/>
            <person name="Rhodes N."/>
            <person name="Thang M."/>
            <person name="Chan C."/>
        </authorList>
    </citation>
    <scope>NUCLEOTIDE SEQUENCE</scope>
</reference>
<dbReference type="Pfam" id="PF04515">
    <property type="entry name" value="Choline_transpo"/>
    <property type="match status" value="1"/>
</dbReference>
<evidence type="ECO:0000256" key="3">
    <source>
        <dbReference type="ARBA" id="ARBA00022572"/>
    </source>
</evidence>
<dbReference type="GO" id="GO:0022857">
    <property type="term" value="F:transmembrane transporter activity"/>
    <property type="evidence" value="ECO:0007669"/>
    <property type="project" value="InterPro"/>
</dbReference>
<dbReference type="GO" id="GO:0016020">
    <property type="term" value="C:membrane"/>
    <property type="evidence" value="ECO:0007669"/>
    <property type="project" value="UniProtKB-SubCell"/>
</dbReference>
<name>A0A813DAL0_POLGL</name>
<proteinExistence type="inferred from homology"/>
<keyword evidence="8" id="KW-0325">Glycoprotein</keyword>
<keyword evidence="6 11" id="KW-0472">Membrane</keyword>
<dbReference type="PANTHER" id="PTHR12385">
    <property type="entry name" value="CHOLINE TRANSPORTER-LIKE (SLC FAMILY 44)"/>
    <property type="match status" value="1"/>
</dbReference>
<feature type="domain" description="Kringle" evidence="12">
    <location>
        <begin position="425"/>
        <end position="493"/>
    </location>
</feature>
<dbReference type="PANTHER" id="PTHR12385:SF14">
    <property type="entry name" value="CHOLINE TRANSPORTER-LIKE 2"/>
    <property type="match status" value="1"/>
</dbReference>
<evidence type="ECO:0000256" key="2">
    <source>
        <dbReference type="ARBA" id="ARBA00007168"/>
    </source>
</evidence>
<evidence type="ECO:0000259" key="12">
    <source>
        <dbReference type="PROSITE" id="PS50070"/>
    </source>
</evidence>
<feature type="transmembrane region" description="Helical" evidence="11">
    <location>
        <begin position="734"/>
        <end position="754"/>
    </location>
</feature>
<evidence type="ECO:0000256" key="6">
    <source>
        <dbReference type="ARBA" id="ARBA00023136"/>
    </source>
</evidence>
<gene>
    <name evidence="13" type="ORF">PGLA1383_LOCUS4410</name>
</gene>
<comment type="subcellular location">
    <subcellularLocation>
        <location evidence="1">Membrane</location>
        <topology evidence="1">Multi-pass membrane protein</topology>
    </subcellularLocation>
</comment>
<dbReference type="OrthoDB" id="420519at2759"/>
<feature type="transmembrane region" description="Helical" evidence="11">
    <location>
        <begin position="774"/>
        <end position="792"/>
    </location>
</feature>
<evidence type="ECO:0000256" key="7">
    <source>
        <dbReference type="ARBA" id="ARBA00023157"/>
    </source>
</evidence>
<keyword evidence="5 11" id="KW-1133">Transmembrane helix</keyword>
<dbReference type="InterPro" id="IPR000001">
    <property type="entry name" value="Kringle"/>
</dbReference>
<feature type="transmembrane region" description="Helical" evidence="11">
    <location>
        <begin position="700"/>
        <end position="722"/>
    </location>
</feature>
<accession>A0A813DAL0</accession>
<dbReference type="Gene3D" id="2.40.20.10">
    <property type="entry name" value="Plasminogen Kringle 4"/>
    <property type="match status" value="1"/>
</dbReference>
<dbReference type="PROSITE" id="PS50070">
    <property type="entry name" value="KRINGLE_2"/>
    <property type="match status" value="1"/>
</dbReference>
<sequence>MSYNRLSFIGLKFMAPAVEDKLWIDSTEHEGSLVWMQWGKSHSDTPVQWWYADYDGVQKDGVHTMKWTHDIGSQLWKARDVKRNTIYDKSYKEPVENVTMEPEEEVTMPVKNKLTIAKVKKNLRKLKRTLSILKKNKQEALLSKQFHSLEMKKGKGEKGKGEPEKGKGEPEKGKEALEEEQEKKDEKDERDRDEKAVEEESEKGKGKDKHEFEQDKLWIDSTEHEGSLVWMQWGKSHSDTPVQWWYADYDGVQKDGVHTMKWTHDIGSQLWKARDVKRNTIYDKSYKEPVENVTMEPEGEVTMEPEEEVTIPRSPADHIADPVTNHMIMTIPGVNFFCFHLDSLHVLDLGVTSHAIGNLLLEICVDHLPGNRAVALATLNKQIAEIYIELNVPKSKWIPALTYKHFNATASTYPNLKHMKAGGLGKKCIAWGTANTSAEPYTMPPYTNLENNYCRNAYLASDVNRAATIWCYTTDTSVLWEECLPIGVITPVCKDGYAVSNEDLRKALEICAYALWVLAGVYVILVICFVDRIRLAIAVNQVAAKFVGNTPLIVTVPIVQALIGMVWVLLWAMSAAYLISQVPDGYTPKTAYASYAEAYGTETVPGKCTDKWPTGGVYKDEDDCILVNATYNCWKCSAPRYVFDWRFAVSFFVFLWNNAFNIAIGQCIIAGAVGVWFFTPNADKGRRGAIKSSVWNVFRYHLGSLAFGSFIIAVIQFIRYLMKYYEKQAAQKNRVLVMVLRVLQCVIWCFEKCVKFLNKNALHGTNFCTSAKKAFFLILRIGFMFILVATVPRNVFGLAVDSVSACFLACEEMGLSGDFVARGRTNCTVFFVVTCDINGWWVPCRCAHASTCGRLQLQPTPSTCELTGWSRPGVPTRAPAVVSNYSLRPRPASLLVGPVPVCPREHLRSSPTTAYALDLRAHWLVPSRCAHTSTCNRFQPQPTPSTCELTGWSRPGVPTRAPAVVSNYSLRRRPASSLVGPVPVCPREHLRSSPTTAYAFDLRAHWLVSSRCAHASTCGRYPTQPTPSNCEAHSVVQSRGPTRAIAVVSNYSLRPSDLRFSRIGPCSRGATQAPAVVSNYRLASTASSLVRSRPGVPPSTCGRLQLRHAFDPASTHWFGLNPELHGLGPYRFVPTRHLRSSPTTAYAFDLRAHWLVQSRCAHASTCGRLQLQPTPSTCELTGWSRPGVPTRAPAVVSNYSLRLRPASSLVGPVPVCPREHLRSSPTTAYGFDLRAHWLVPSRCAHASTCGRLQLQPTPSTCELTGWSRPGVPTQAPAVVSHYSGHLRAHWLVPSRCARASTCGRLQLQPTPSTCELTGWSRPGVPTRAPAVVSNYSLRLRPASSLVGPVPVCPREHLRSSPTTAYGFDLRAHWLVPSRCAHASTCGRLQLQPTPSTCELTGWSRPGVPMRAPAVLTGWSRPGVPTRAPAALTGWSRPGVPMRAPAVVSNYSLRLRSASSLVGPVLVCPRELLRSSPTTAYAFDLRAHWLVPSRCAHASTCGRLQLQPTPPTCELTGWSRPGAPTRAPAVVSNYQPTPSTCELTGWSRPGVCPCEHLRSSPTTAYAFDLRAHWLVPSRCAHTSTCGRLQLQPTPSTCELTGWSRPGVPTRAPAVVSILQPTPSTCELAGWSRPGVPMRAPAVVSNYSLRLRLASSLVDPVPVCPCEHLRSSPTTAYAFDLRAHWLVPSRCAHASTCGCLQLQPTPPTCELTGWSRPGVPTRAPAVVSNYSLRLRPASSLVGPVPVCPRELLRSSPTTGYAFDLRAHWFVPSRCAHASTCGRLQLQPTPATCELTAWSRPGVPMRAPAVRGDN</sequence>
<dbReference type="Proteomes" id="UP000654075">
    <property type="component" value="Unassembled WGS sequence"/>
</dbReference>
<evidence type="ECO:0000256" key="8">
    <source>
        <dbReference type="ARBA" id="ARBA00023180"/>
    </source>
</evidence>
<feature type="coiled-coil region" evidence="9">
    <location>
        <begin position="116"/>
        <end position="143"/>
    </location>
</feature>
<feature type="transmembrane region" description="Helical" evidence="11">
    <location>
        <begin position="552"/>
        <end position="579"/>
    </location>
</feature>
<evidence type="ECO:0000256" key="5">
    <source>
        <dbReference type="ARBA" id="ARBA00022989"/>
    </source>
</evidence>
<feature type="region of interest" description="Disordered" evidence="10">
    <location>
        <begin position="143"/>
        <end position="211"/>
    </location>
</feature>
<keyword evidence="3" id="KW-0420">Kringle</keyword>
<organism evidence="13 14">
    <name type="scientific">Polarella glacialis</name>
    <name type="common">Dinoflagellate</name>
    <dbReference type="NCBI Taxonomy" id="89957"/>
    <lineage>
        <taxon>Eukaryota</taxon>
        <taxon>Sar</taxon>
        <taxon>Alveolata</taxon>
        <taxon>Dinophyceae</taxon>
        <taxon>Suessiales</taxon>
        <taxon>Suessiaceae</taxon>
        <taxon>Polarella</taxon>
    </lineage>
</organism>
<keyword evidence="7" id="KW-1015">Disulfide bond</keyword>
<comment type="caution">
    <text evidence="13">The sequence shown here is derived from an EMBL/GenBank/DDBJ whole genome shotgun (WGS) entry which is preliminary data.</text>
</comment>